<organism evidence="5 6">
    <name type="scientific">Prosthecodimorpha hirschii</name>
    <dbReference type="NCBI Taxonomy" id="665126"/>
    <lineage>
        <taxon>Bacteria</taxon>
        <taxon>Pseudomonadati</taxon>
        <taxon>Pseudomonadota</taxon>
        <taxon>Alphaproteobacteria</taxon>
        <taxon>Hyphomicrobiales</taxon>
        <taxon>Ancalomicrobiaceae</taxon>
        <taxon>Prosthecodimorpha</taxon>
    </lineage>
</organism>
<keyword evidence="3" id="KW-0804">Transcription</keyword>
<protein>
    <submittedName>
        <fullName evidence="5">GntR family transcriptional regulator</fullName>
    </submittedName>
</protein>
<dbReference type="PANTHER" id="PTHR43537:SF49">
    <property type="entry name" value="TRANSCRIPTIONAL REGULATORY PROTEIN"/>
    <property type="match status" value="1"/>
</dbReference>
<dbReference type="InterPro" id="IPR000524">
    <property type="entry name" value="Tscrpt_reg_HTH_GntR"/>
</dbReference>
<comment type="caution">
    <text evidence="5">The sequence shown here is derived from an EMBL/GenBank/DDBJ whole genome shotgun (WGS) entry which is preliminary data.</text>
</comment>
<keyword evidence="1" id="KW-0805">Transcription regulation</keyword>
<dbReference type="InterPro" id="IPR008920">
    <property type="entry name" value="TF_FadR/GntR_C"/>
</dbReference>
<proteinExistence type="predicted"/>
<dbReference type="PROSITE" id="PS50949">
    <property type="entry name" value="HTH_GNTR"/>
    <property type="match status" value="1"/>
</dbReference>
<evidence type="ECO:0000259" key="4">
    <source>
        <dbReference type="PROSITE" id="PS50949"/>
    </source>
</evidence>
<evidence type="ECO:0000256" key="3">
    <source>
        <dbReference type="ARBA" id="ARBA00023163"/>
    </source>
</evidence>
<dbReference type="CDD" id="cd07377">
    <property type="entry name" value="WHTH_GntR"/>
    <property type="match status" value="1"/>
</dbReference>
<reference evidence="5 6" key="2">
    <citation type="submission" date="2015-10" db="EMBL/GenBank/DDBJ databases">
        <title>Draft Genome Sequence of Prosthecomicrobium hirschii ATCC 27832.</title>
        <authorList>
            <person name="Daniel J."/>
            <person name="Givan S.A."/>
            <person name="Brun Y.V."/>
            <person name="Brown P.J."/>
        </authorList>
    </citation>
    <scope>NUCLEOTIDE SEQUENCE [LARGE SCALE GENOMIC DNA]</scope>
    <source>
        <strain evidence="5 6">16</strain>
    </source>
</reference>
<accession>A0A0P6VP17</accession>
<gene>
    <name evidence="5" type="ORF">ABB55_12785</name>
</gene>
<dbReference type="GO" id="GO:0003677">
    <property type="term" value="F:DNA binding"/>
    <property type="evidence" value="ECO:0007669"/>
    <property type="project" value="UniProtKB-KW"/>
</dbReference>
<dbReference type="GO" id="GO:0003700">
    <property type="term" value="F:DNA-binding transcription factor activity"/>
    <property type="evidence" value="ECO:0007669"/>
    <property type="project" value="InterPro"/>
</dbReference>
<keyword evidence="2" id="KW-0238">DNA-binding</keyword>
<name>A0A0P6VP17_9HYPH</name>
<evidence type="ECO:0000256" key="2">
    <source>
        <dbReference type="ARBA" id="ARBA00023125"/>
    </source>
</evidence>
<sequence length="231" mass="26002">MDRPVSDTIARATRPEPNERLRTRAYEAMKRSIASMDIYSSPEDIRLDERQISEELGVSRTPVREAMSILEQEGFVRSAPRRGVFVVRKTKAEIIEMIHAWAALESMAARLAATRAKPADIRRLKALFDAVEDAPAEHLSEYSDANIRFHQAIISLGDCALIERLSENLFIHVRAIRAVSIRQGDRLERSMAEHDAILAALLARDADRAQILVRDHALGLAAHVDRHGLLR</sequence>
<dbReference type="PANTHER" id="PTHR43537">
    <property type="entry name" value="TRANSCRIPTIONAL REGULATOR, GNTR FAMILY"/>
    <property type="match status" value="1"/>
</dbReference>
<dbReference type="SMART" id="SM00345">
    <property type="entry name" value="HTH_GNTR"/>
    <property type="match status" value="1"/>
</dbReference>
<dbReference type="InterPro" id="IPR036388">
    <property type="entry name" value="WH-like_DNA-bd_sf"/>
</dbReference>
<dbReference type="InterPro" id="IPR011711">
    <property type="entry name" value="GntR_C"/>
</dbReference>
<dbReference type="AlphaFoldDB" id="A0A0P6VP17"/>
<dbReference type="EMBL" id="LJYW01000001">
    <property type="protein sequence ID" value="KPL52984.1"/>
    <property type="molecule type" value="Genomic_DNA"/>
</dbReference>
<dbReference type="Gene3D" id="1.10.10.10">
    <property type="entry name" value="Winged helix-like DNA-binding domain superfamily/Winged helix DNA-binding domain"/>
    <property type="match status" value="1"/>
</dbReference>
<feature type="domain" description="HTH gntR-type" evidence="4">
    <location>
        <begin position="19"/>
        <end position="89"/>
    </location>
</feature>
<dbReference type="Gene3D" id="1.20.120.530">
    <property type="entry name" value="GntR ligand-binding domain-like"/>
    <property type="match status" value="1"/>
</dbReference>
<dbReference type="InterPro" id="IPR036390">
    <property type="entry name" value="WH_DNA-bd_sf"/>
</dbReference>
<dbReference type="SMART" id="SM00895">
    <property type="entry name" value="FCD"/>
    <property type="match status" value="1"/>
</dbReference>
<keyword evidence="6" id="KW-1185">Reference proteome</keyword>
<dbReference type="SUPFAM" id="SSF46785">
    <property type="entry name" value="Winged helix' DNA-binding domain"/>
    <property type="match status" value="1"/>
</dbReference>
<dbReference type="Pfam" id="PF07729">
    <property type="entry name" value="FCD"/>
    <property type="match status" value="1"/>
</dbReference>
<evidence type="ECO:0000313" key="6">
    <source>
        <dbReference type="Proteomes" id="UP000048984"/>
    </source>
</evidence>
<reference evidence="5 6" key="1">
    <citation type="submission" date="2015-09" db="EMBL/GenBank/DDBJ databases">
        <authorList>
            <person name="Jackson K.R."/>
            <person name="Lunt B.L."/>
            <person name="Fisher J.N.B."/>
            <person name="Gardner A.V."/>
            <person name="Bailey M.E."/>
            <person name="Deus L.M."/>
            <person name="Earl A.S."/>
            <person name="Gibby P.D."/>
            <person name="Hartmann K.A."/>
            <person name="Liu J.E."/>
            <person name="Manci A.M."/>
            <person name="Nielsen D.A."/>
            <person name="Solomon M.B."/>
            <person name="Breakwell D.P."/>
            <person name="Burnett S.H."/>
            <person name="Grose J.H."/>
        </authorList>
    </citation>
    <scope>NUCLEOTIDE SEQUENCE [LARGE SCALE GENOMIC DNA]</scope>
    <source>
        <strain evidence="5 6">16</strain>
    </source>
</reference>
<dbReference type="STRING" id="665126.ABB55_12785"/>
<dbReference type="Pfam" id="PF00392">
    <property type="entry name" value="GntR"/>
    <property type="match status" value="1"/>
</dbReference>
<evidence type="ECO:0000256" key="1">
    <source>
        <dbReference type="ARBA" id="ARBA00023015"/>
    </source>
</evidence>
<evidence type="ECO:0000313" key="5">
    <source>
        <dbReference type="EMBL" id="KPL52984.1"/>
    </source>
</evidence>
<dbReference type="SUPFAM" id="SSF48008">
    <property type="entry name" value="GntR ligand-binding domain-like"/>
    <property type="match status" value="1"/>
</dbReference>
<dbReference type="Proteomes" id="UP000048984">
    <property type="component" value="Unassembled WGS sequence"/>
</dbReference>
<dbReference type="PRINTS" id="PR00035">
    <property type="entry name" value="HTHGNTR"/>
</dbReference>